<organism evidence="2 3">
    <name type="scientific">Pseudocercospora fijiensis (strain CIRAD86)</name>
    <name type="common">Black leaf streak disease fungus</name>
    <name type="synonym">Mycosphaerella fijiensis</name>
    <dbReference type="NCBI Taxonomy" id="383855"/>
    <lineage>
        <taxon>Eukaryota</taxon>
        <taxon>Fungi</taxon>
        <taxon>Dikarya</taxon>
        <taxon>Ascomycota</taxon>
        <taxon>Pezizomycotina</taxon>
        <taxon>Dothideomycetes</taxon>
        <taxon>Dothideomycetidae</taxon>
        <taxon>Mycosphaerellales</taxon>
        <taxon>Mycosphaerellaceae</taxon>
        <taxon>Pseudocercospora</taxon>
    </lineage>
</organism>
<dbReference type="EMBL" id="KB446556">
    <property type="protein sequence ID" value="EME85305.1"/>
    <property type="molecule type" value="Genomic_DNA"/>
</dbReference>
<reference evidence="2 3" key="1">
    <citation type="journal article" date="2012" name="PLoS Pathog.">
        <title>Diverse lifestyles and strategies of plant pathogenesis encoded in the genomes of eighteen Dothideomycetes fungi.</title>
        <authorList>
            <person name="Ohm R.A."/>
            <person name="Feau N."/>
            <person name="Henrissat B."/>
            <person name="Schoch C.L."/>
            <person name="Horwitz B.A."/>
            <person name="Barry K.W."/>
            <person name="Condon B.J."/>
            <person name="Copeland A.C."/>
            <person name="Dhillon B."/>
            <person name="Glaser F."/>
            <person name="Hesse C.N."/>
            <person name="Kosti I."/>
            <person name="LaButti K."/>
            <person name="Lindquist E.A."/>
            <person name="Lucas S."/>
            <person name="Salamov A.A."/>
            <person name="Bradshaw R.E."/>
            <person name="Ciuffetti L."/>
            <person name="Hamelin R.C."/>
            <person name="Kema G.H.J."/>
            <person name="Lawrence C."/>
            <person name="Scott J.A."/>
            <person name="Spatafora J.W."/>
            <person name="Turgeon B.G."/>
            <person name="de Wit P.J.G.M."/>
            <person name="Zhong S."/>
            <person name="Goodwin S.B."/>
            <person name="Grigoriev I.V."/>
        </authorList>
    </citation>
    <scope>NUCLEOTIDE SEQUENCE [LARGE SCALE GENOMIC DNA]</scope>
    <source>
        <strain evidence="2 3">CIRAD86</strain>
    </source>
</reference>
<evidence type="ECO:0000313" key="3">
    <source>
        <dbReference type="Proteomes" id="UP000016932"/>
    </source>
</evidence>
<gene>
    <name evidence="2" type="ORF">MYCFIDRAFT_210196</name>
</gene>
<dbReference type="OrthoDB" id="3838383at2759"/>
<accession>M2Z6B7</accession>
<dbReference type="VEuPathDB" id="FungiDB:MYCFIDRAFT_210196"/>
<name>M2Z6B7_PSEFD</name>
<sequence length="202" mass="22825">MWETTFQHTSSTPLPPNISIDTGLELLHDFDFVVRLSPDCRGCRPIPPPQPKNLDPKTLNNEPETVKYYEVEDDLPFIPKTLWSGSVKYRADFVPTQNGCAITVHAPGGFTSTNHWRLLRDNSSREGTRSKDSDHVGDSGAGWYVQIVSDAKVEKMFAGFVKGFLKNSHRQLQAAFVERLKDTPAQQRCRRPTLGRRRSSVL</sequence>
<dbReference type="Proteomes" id="UP000016932">
    <property type="component" value="Unassembled WGS sequence"/>
</dbReference>
<dbReference type="RefSeq" id="XP_007922963.1">
    <property type="nucleotide sequence ID" value="XM_007924772.1"/>
</dbReference>
<dbReference type="AlphaFoldDB" id="M2Z6B7"/>
<evidence type="ECO:0000259" key="1">
    <source>
        <dbReference type="Pfam" id="PF23155"/>
    </source>
</evidence>
<dbReference type="GeneID" id="19337023"/>
<keyword evidence="3" id="KW-1185">Reference proteome</keyword>
<dbReference type="PANTHER" id="PTHR38117:SF1">
    <property type="entry name" value="DUF3074 DOMAIN-CONTAINING PROTEIN"/>
    <property type="match status" value="1"/>
</dbReference>
<dbReference type="PANTHER" id="PTHR38117">
    <property type="entry name" value="NACHT AND WD40 DOMAIN PROTEIN"/>
    <property type="match status" value="1"/>
</dbReference>
<protein>
    <recommendedName>
        <fullName evidence="1">DUF7053 domain-containing protein</fullName>
    </recommendedName>
</protein>
<feature type="domain" description="DUF7053" evidence="1">
    <location>
        <begin position="4"/>
        <end position="181"/>
    </location>
</feature>
<dbReference type="KEGG" id="pfj:MYCFIDRAFT_210196"/>
<proteinExistence type="predicted"/>
<dbReference type="Pfam" id="PF23155">
    <property type="entry name" value="DUF7053"/>
    <property type="match status" value="1"/>
</dbReference>
<dbReference type="eggNOG" id="ENOG502R8N1">
    <property type="taxonomic scope" value="Eukaryota"/>
</dbReference>
<dbReference type="InterPro" id="IPR055481">
    <property type="entry name" value="DUF7053"/>
</dbReference>
<dbReference type="HOGENOM" id="CLU_090697_0_0_1"/>
<evidence type="ECO:0000313" key="2">
    <source>
        <dbReference type="EMBL" id="EME85305.1"/>
    </source>
</evidence>